<sequence>MLSLSLFVFSFKPKEIAPPRRRQRSSSNPQIYYIFTFVIFVLKSSVSSNQHVRWRDLIQLHRCQLLCLAGELKILPPSHHLVSVNQGICTYDVYSLHQYQELSKKMRKRGSLQWLTYRRHSGGDSTMTKVRRPEEKLVKPRYLDAMMAEEKLTLEGSLRRLERIGFRSMKM</sequence>
<gene>
    <name evidence="1" type="ORF">VFH_I060440</name>
</gene>
<protein>
    <submittedName>
        <fullName evidence="1">Uncharacterized protein</fullName>
    </submittedName>
</protein>
<dbReference type="Proteomes" id="UP001157006">
    <property type="component" value="Chromosome 1S"/>
</dbReference>
<reference evidence="1 2" key="1">
    <citation type="submission" date="2023-01" db="EMBL/GenBank/DDBJ databases">
        <authorList>
            <person name="Kreplak J."/>
        </authorList>
    </citation>
    <scope>NUCLEOTIDE SEQUENCE [LARGE SCALE GENOMIC DNA]</scope>
</reference>
<proteinExistence type="predicted"/>
<organism evidence="1 2">
    <name type="scientific">Vicia faba</name>
    <name type="common">Broad bean</name>
    <name type="synonym">Faba vulgaris</name>
    <dbReference type="NCBI Taxonomy" id="3906"/>
    <lineage>
        <taxon>Eukaryota</taxon>
        <taxon>Viridiplantae</taxon>
        <taxon>Streptophyta</taxon>
        <taxon>Embryophyta</taxon>
        <taxon>Tracheophyta</taxon>
        <taxon>Spermatophyta</taxon>
        <taxon>Magnoliopsida</taxon>
        <taxon>eudicotyledons</taxon>
        <taxon>Gunneridae</taxon>
        <taxon>Pentapetalae</taxon>
        <taxon>rosids</taxon>
        <taxon>fabids</taxon>
        <taxon>Fabales</taxon>
        <taxon>Fabaceae</taxon>
        <taxon>Papilionoideae</taxon>
        <taxon>50 kb inversion clade</taxon>
        <taxon>NPAAA clade</taxon>
        <taxon>Hologalegina</taxon>
        <taxon>IRL clade</taxon>
        <taxon>Fabeae</taxon>
        <taxon>Vicia</taxon>
    </lineage>
</organism>
<accession>A0AAV0Z4V4</accession>
<dbReference type="AlphaFoldDB" id="A0AAV0Z4V4"/>
<dbReference type="EMBL" id="OX451735">
    <property type="protein sequence ID" value="CAI8592822.1"/>
    <property type="molecule type" value="Genomic_DNA"/>
</dbReference>
<evidence type="ECO:0000313" key="1">
    <source>
        <dbReference type="EMBL" id="CAI8592822.1"/>
    </source>
</evidence>
<name>A0AAV0Z4V4_VICFA</name>
<evidence type="ECO:0000313" key="2">
    <source>
        <dbReference type="Proteomes" id="UP001157006"/>
    </source>
</evidence>
<keyword evidence="2" id="KW-1185">Reference proteome</keyword>